<keyword evidence="17" id="KW-1185">Reference proteome</keyword>
<evidence type="ECO:0000313" key="16">
    <source>
        <dbReference type="EMBL" id="KFB75411.1"/>
    </source>
</evidence>
<evidence type="ECO:0000259" key="12">
    <source>
        <dbReference type="Pfam" id="PF04561"/>
    </source>
</evidence>
<sequence>MTYSYTEKKRIRKSFAKRSTVLDVPFLLATQLESFSAFLQAGVPPAQRSNQGLQAAFSSIFPIVSHSGNARLEFVSFTLSDPAFDVTECQQRGLTFASALRAKVRLVILDREAPDTIKEVKEQEVYMGEIPLMTTTGSFVINGTERVIVSQLHRSPGVFFEHDRGKTHSSGKLLFSARVIPYRGSWLDFEFDPKDLLFFRVDRRRKMPVTTLLKAIGLTPQRILREFFEFDTFYLGRRIVEFVLVPERLRGEVARFDFNDTSGKLIIGKDKRITAKHIRELDQAGIRQVAVPDDFLIGRVIAEDIIDKSSGEILANANDEITESMLAKLSESGVESLHTLYINDLDRGGFISQTLRTDETISRQAARIAIYRMMRPGEPPTEEAVEILFNGLFYSDDRYDLSGVGRMKFNRRVARKAVIEYKVMLKHVPSKRDAIIKLINDQVGDSVADVEQVIAELSHGPRAVAENLTRETAMTLFEQLKVLGASGEVREQLTLSPRDIVEVIKLLVELRNGRGEIDDIDHLGNRRVRSVGELAENQFRAGLVRVERAVKERLSQAESDNLMPHDLINAKPISAAVREFFGSSQLSQFMDQTNPLSEITHKRRVSALGPGGLTRERAGFEVRDVHPTHYGRVCPIETPEGPNIGLINSLALYARTNEYGFLETPYRKVVDGRVTDQIEYLSAIEEGAYIIAQANSDLGDGGVLTDQLVTCREKGETILAEPARVQYMDVAPSQIVSVAASLIPFLEHDDANRALMGANMQRQAVPCLRPEKPLVGTGIERTVAVDSGTAVQALRGGLVDYVDASRVVVRVNDDETGPGEVGVDIYNLVKYTRSNQNTNINQRPLVRVGDHIARGDVVADGASTDKGELALGQNMLVAFMPWNGYNFEDSILISERVVAEDRFTSIHIEELTVVARDTKLGPEEITRDIASLGESQLSRLDESGIVHIGAEVEAGDVLVGKVTPKGETQLTPEEKLLRAIFGEKASDVKDTSLRVQSGISGTVIDVQVFTREGIERDKRAQSIIDDQLRSYKLDLADQLRIVERDAFARAARMIVGKPANGGPKRLAKGTLVTQEYLDSLDPHHWFDIRMADEEVAQQLESLREGLEQTRKEFDIAFEEKRKKLTQGDELPPGVQKMVKVYVAVKRRLQAGDKMAGRHGNKGVVSRIVPVEDMPYMADGHPVDIVLNPLGVPSRMNVGQILEVHLGLAAKGLGHRIGDMLRRQSTAGEMRAFLDKIYNSTGKPEDLDQLTDHEILEMAGNLEAGVPFATPVFDGAKESEIKSVLALAGMPQSAQMTLYDGRTGEQFERQVTVGYMHVLKLHHLVDDKMHARSTGPYSLVTQQPLGGKAQFGGQRFGEMEVWALEAYGASYVLQEMLTVKSDDVNGRTKVYENIVKGDHKIDAGMPESFNVLVKEIRSLAIDIDLERF</sequence>
<organism evidence="16 17">
    <name type="scientific">Candidatus Accumulibacter cognatus</name>
    <dbReference type="NCBI Taxonomy" id="2954383"/>
    <lineage>
        <taxon>Bacteria</taxon>
        <taxon>Pseudomonadati</taxon>
        <taxon>Pseudomonadota</taxon>
        <taxon>Betaproteobacteria</taxon>
        <taxon>Candidatus Accumulibacter</taxon>
    </lineage>
</organism>
<dbReference type="InterPro" id="IPR010243">
    <property type="entry name" value="RNA_pol_bsu_bac"/>
</dbReference>
<dbReference type="EC" id="2.7.7.6" evidence="6 8"/>
<dbReference type="InterPro" id="IPR037034">
    <property type="entry name" value="RNA_pol_Rpb2_2_sf"/>
</dbReference>
<dbReference type="Pfam" id="PF04565">
    <property type="entry name" value="RNA_pol_Rpb2_3"/>
    <property type="match status" value="1"/>
</dbReference>
<evidence type="ECO:0000259" key="14">
    <source>
        <dbReference type="Pfam" id="PF04565"/>
    </source>
</evidence>
<dbReference type="STRING" id="1453999.AW06_003545"/>
<comment type="subunit">
    <text evidence="6 8">The RNAP catalytic core consists of 2 alpha, 1 beta, 1 beta' and 1 omega subunit. When a sigma factor is associated with the core the holoenzyme is formed, which can initiate transcription.</text>
</comment>
<reference evidence="16" key="1">
    <citation type="submission" date="2014-02" db="EMBL/GenBank/DDBJ databases">
        <title>Expanding our view of genomic diversity in Candidatus Accumulibacter clades.</title>
        <authorList>
            <person name="Skennerton C.T."/>
            <person name="Barr J.J."/>
            <person name="Slater F.R."/>
            <person name="Bond P.L."/>
            <person name="Tyson G.W."/>
        </authorList>
    </citation>
    <scope>NUCLEOTIDE SEQUENCE [LARGE SCALE GENOMIC DNA]</scope>
</reference>
<dbReference type="Gene3D" id="3.90.1800.10">
    <property type="entry name" value="RNA polymerase alpha subunit dimerisation domain"/>
    <property type="match status" value="1"/>
</dbReference>
<keyword evidence="4 6" id="KW-0804">Transcription</keyword>
<dbReference type="NCBIfam" id="NF001616">
    <property type="entry name" value="PRK00405.1"/>
    <property type="match status" value="1"/>
</dbReference>
<evidence type="ECO:0000256" key="6">
    <source>
        <dbReference type="HAMAP-Rule" id="MF_01321"/>
    </source>
</evidence>
<dbReference type="InterPro" id="IPR007645">
    <property type="entry name" value="RNA_pol_Rpb2_3"/>
</dbReference>
<dbReference type="Gene3D" id="2.40.270.10">
    <property type="entry name" value="DNA-directed RNA polymerase, subunit 2, domain 6"/>
    <property type="match status" value="2"/>
</dbReference>
<dbReference type="PROSITE" id="PS01166">
    <property type="entry name" value="RNA_POL_BETA"/>
    <property type="match status" value="1"/>
</dbReference>
<dbReference type="SUPFAM" id="SSF64484">
    <property type="entry name" value="beta and beta-prime subunits of DNA dependent RNA-polymerase"/>
    <property type="match status" value="1"/>
</dbReference>
<dbReference type="FunFam" id="3.90.1800.10:FF:000001">
    <property type="entry name" value="DNA-directed RNA polymerase subunit beta"/>
    <property type="match status" value="1"/>
</dbReference>
<feature type="domain" description="RNA polymerase Rpb2" evidence="14">
    <location>
        <begin position="588"/>
        <end position="655"/>
    </location>
</feature>
<protein>
    <recommendedName>
        <fullName evidence="6 8">DNA-directed RNA polymerase subunit beta</fullName>
        <shortName evidence="6">RNAP subunit beta</shortName>
        <ecNumber evidence="6 8">2.7.7.6</ecNumber>
    </recommendedName>
    <alternativeName>
        <fullName evidence="6">RNA polymerase subunit beta</fullName>
    </alternativeName>
    <alternativeName>
        <fullName evidence="6">Transcriptase subunit beta</fullName>
    </alternativeName>
</protein>
<keyword evidence="1 6" id="KW-0240">DNA-directed RNA polymerase</keyword>
<dbReference type="PANTHER" id="PTHR20856">
    <property type="entry name" value="DNA-DIRECTED RNA POLYMERASE I SUBUNIT 2"/>
    <property type="match status" value="1"/>
</dbReference>
<dbReference type="Pfam" id="PF10385">
    <property type="entry name" value="RNA_pol_Rpb2_45"/>
    <property type="match status" value="1"/>
</dbReference>
<evidence type="ECO:0000256" key="2">
    <source>
        <dbReference type="ARBA" id="ARBA00022679"/>
    </source>
</evidence>
<dbReference type="GO" id="GO:0000428">
    <property type="term" value="C:DNA-directed RNA polymerase complex"/>
    <property type="evidence" value="ECO:0007669"/>
    <property type="project" value="UniProtKB-KW"/>
</dbReference>
<keyword evidence="9" id="KW-0175">Coiled coil</keyword>
<dbReference type="Gene3D" id="2.40.50.100">
    <property type="match status" value="1"/>
</dbReference>
<dbReference type="Pfam" id="PF04560">
    <property type="entry name" value="RNA_pol_Rpb2_7"/>
    <property type="match status" value="1"/>
</dbReference>
<dbReference type="Pfam" id="PF04563">
    <property type="entry name" value="RNA_pol_Rpb2_1"/>
    <property type="match status" value="1"/>
</dbReference>
<keyword evidence="3 6" id="KW-0548">Nucleotidyltransferase</keyword>
<dbReference type="Gene3D" id="3.90.1100.10">
    <property type="match status" value="2"/>
</dbReference>
<dbReference type="InterPro" id="IPR015712">
    <property type="entry name" value="DNA-dir_RNA_pol_su2"/>
</dbReference>
<dbReference type="InterPro" id="IPR007641">
    <property type="entry name" value="RNA_pol_Rpb2_7"/>
</dbReference>
<dbReference type="InterPro" id="IPR014719">
    <property type="entry name" value="Ribosomal_bL12_C/ClpS-like"/>
</dbReference>
<feature type="domain" description="DNA-directed RNA polymerase beta subunit external 1" evidence="15">
    <location>
        <begin position="666"/>
        <end position="731"/>
    </location>
</feature>
<dbReference type="Pfam" id="PF00562">
    <property type="entry name" value="RNA_pol_Rpb2_6"/>
    <property type="match status" value="1"/>
</dbReference>
<evidence type="ECO:0000256" key="5">
    <source>
        <dbReference type="ARBA" id="ARBA00048552"/>
    </source>
</evidence>
<dbReference type="EMBL" id="JDST02000089">
    <property type="protein sequence ID" value="KFB75411.1"/>
    <property type="molecule type" value="Genomic_DNA"/>
</dbReference>
<feature type="domain" description="RNA polymerase beta subunit protrusion" evidence="13">
    <location>
        <begin position="27"/>
        <end position="574"/>
    </location>
</feature>
<proteinExistence type="inferred from homology"/>
<evidence type="ECO:0000256" key="4">
    <source>
        <dbReference type="ARBA" id="ARBA00023163"/>
    </source>
</evidence>
<evidence type="ECO:0000256" key="8">
    <source>
        <dbReference type="RuleBase" id="RU363031"/>
    </source>
</evidence>
<dbReference type="InterPro" id="IPR037033">
    <property type="entry name" value="DNA-dir_RNAP_su2_hyb_sf"/>
</dbReference>
<feature type="domain" description="DNA-directed RNA polymerase subunit 2 hybrid-binding" evidence="10">
    <location>
        <begin position="795"/>
        <end position="1349"/>
    </location>
</feature>
<evidence type="ECO:0000256" key="1">
    <source>
        <dbReference type="ARBA" id="ARBA00022478"/>
    </source>
</evidence>
<dbReference type="InterPro" id="IPR042107">
    <property type="entry name" value="DNA-dir_RNA_pol_bsu_ext_1_sf"/>
</dbReference>
<evidence type="ECO:0000259" key="15">
    <source>
        <dbReference type="Pfam" id="PF10385"/>
    </source>
</evidence>
<comment type="caution">
    <text evidence="16">The sequence shown here is derived from an EMBL/GenBank/DDBJ whole genome shotgun (WGS) entry which is preliminary data.</text>
</comment>
<dbReference type="InterPro" id="IPR007644">
    <property type="entry name" value="RNA_pol_bsu_protrusion"/>
</dbReference>
<evidence type="ECO:0000256" key="3">
    <source>
        <dbReference type="ARBA" id="ARBA00022695"/>
    </source>
</evidence>
<dbReference type="InterPro" id="IPR019462">
    <property type="entry name" value="DNA-dir_RNA_pol_bsu_external_1"/>
</dbReference>
<feature type="coiled-coil region" evidence="9">
    <location>
        <begin position="1092"/>
        <end position="1119"/>
    </location>
</feature>
<evidence type="ECO:0000259" key="11">
    <source>
        <dbReference type="Pfam" id="PF04560"/>
    </source>
</evidence>
<dbReference type="Pfam" id="PF04561">
    <property type="entry name" value="RNA_pol_Rpb2_2"/>
    <property type="match status" value="2"/>
</dbReference>
<dbReference type="InterPro" id="IPR007120">
    <property type="entry name" value="DNA-dir_RNAP_su2_dom"/>
</dbReference>
<evidence type="ECO:0000313" key="17">
    <source>
        <dbReference type="Proteomes" id="UP000021315"/>
    </source>
</evidence>
<dbReference type="HAMAP" id="MF_01321">
    <property type="entry name" value="RNApol_bact_RpoB"/>
    <property type="match status" value="1"/>
</dbReference>
<dbReference type="CDD" id="cd00653">
    <property type="entry name" value="RNA_pol_B_RPB2"/>
    <property type="match status" value="1"/>
</dbReference>
<dbReference type="InterPro" id="IPR007642">
    <property type="entry name" value="RNA_pol_Rpb2_2"/>
</dbReference>
<dbReference type="GO" id="GO:0032549">
    <property type="term" value="F:ribonucleoside binding"/>
    <property type="evidence" value="ECO:0007669"/>
    <property type="project" value="InterPro"/>
</dbReference>
<dbReference type="SUPFAM" id="SSF54736">
    <property type="entry name" value="ClpS-like"/>
    <property type="match status" value="1"/>
</dbReference>
<dbReference type="NCBIfam" id="TIGR02013">
    <property type="entry name" value="rpoB"/>
    <property type="match status" value="1"/>
</dbReference>
<dbReference type="GO" id="GO:0003899">
    <property type="term" value="F:DNA-directed RNA polymerase activity"/>
    <property type="evidence" value="ECO:0007669"/>
    <property type="project" value="UniProtKB-UniRule"/>
</dbReference>
<comment type="similarity">
    <text evidence="6 7">Belongs to the RNA polymerase beta chain family.</text>
</comment>
<feature type="domain" description="RNA polymerase Rpb2" evidence="12">
    <location>
        <begin position="486"/>
        <end position="529"/>
    </location>
</feature>
<feature type="domain" description="RNA polymerase Rpb2" evidence="11">
    <location>
        <begin position="1351"/>
        <end position="1424"/>
    </location>
</feature>
<evidence type="ECO:0000256" key="7">
    <source>
        <dbReference type="RuleBase" id="RU000434"/>
    </source>
</evidence>
<dbReference type="GO" id="GO:0006351">
    <property type="term" value="P:DNA-templated transcription"/>
    <property type="evidence" value="ECO:0007669"/>
    <property type="project" value="UniProtKB-UniRule"/>
</dbReference>
<keyword evidence="2 6" id="KW-0808">Transferase</keyword>
<dbReference type="Gene3D" id="3.90.1110.10">
    <property type="entry name" value="RNA polymerase Rpb2, domain 2"/>
    <property type="match status" value="3"/>
</dbReference>
<dbReference type="RefSeq" id="WP_034951971.1">
    <property type="nucleotide sequence ID" value="NZ_JDST02000089.1"/>
</dbReference>
<dbReference type="Gene3D" id="2.30.150.10">
    <property type="entry name" value="DNA-directed RNA polymerase, beta subunit, external 1 domain"/>
    <property type="match status" value="1"/>
</dbReference>
<dbReference type="InterPro" id="IPR014724">
    <property type="entry name" value="RNA_pol_RPB2_OB-fold"/>
</dbReference>
<evidence type="ECO:0000259" key="10">
    <source>
        <dbReference type="Pfam" id="PF00562"/>
    </source>
</evidence>
<feature type="domain" description="RNA polymerase Rpb2" evidence="12">
    <location>
        <begin position="154"/>
        <end position="224"/>
    </location>
</feature>
<evidence type="ECO:0000256" key="9">
    <source>
        <dbReference type="SAM" id="Coils"/>
    </source>
</evidence>
<gene>
    <name evidence="6 16" type="primary">rpoB</name>
    <name evidence="16" type="ORF">AW06_003545</name>
</gene>
<dbReference type="InterPro" id="IPR007121">
    <property type="entry name" value="RNA_pol_bsu_CS"/>
</dbReference>
<dbReference type="FunFam" id="2.40.50.100:FF:000006">
    <property type="entry name" value="DNA-directed RNA polymerase subunit beta"/>
    <property type="match status" value="1"/>
</dbReference>
<comment type="function">
    <text evidence="6 8">DNA-dependent RNA polymerase catalyzes the transcription of DNA into RNA using the four ribonucleoside triphosphates as substrates.</text>
</comment>
<dbReference type="Proteomes" id="UP000021315">
    <property type="component" value="Unassembled WGS sequence"/>
</dbReference>
<dbReference type="Gene3D" id="2.40.50.150">
    <property type="match status" value="1"/>
</dbReference>
<dbReference type="GO" id="GO:0003677">
    <property type="term" value="F:DNA binding"/>
    <property type="evidence" value="ECO:0007669"/>
    <property type="project" value="UniProtKB-UniRule"/>
</dbReference>
<comment type="catalytic activity">
    <reaction evidence="5 6 8">
        <text>RNA(n) + a ribonucleoside 5'-triphosphate = RNA(n+1) + diphosphate</text>
        <dbReference type="Rhea" id="RHEA:21248"/>
        <dbReference type="Rhea" id="RHEA-COMP:14527"/>
        <dbReference type="Rhea" id="RHEA-COMP:17342"/>
        <dbReference type="ChEBI" id="CHEBI:33019"/>
        <dbReference type="ChEBI" id="CHEBI:61557"/>
        <dbReference type="ChEBI" id="CHEBI:140395"/>
        <dbReference type="EC" id="2.7.7.6"/>
    </reaction>
</comment>
<evidence type="ECO:0000259" key="13">
    <source>
        <dbReference type="Pfam" id="PF04563"/>
    </source>
</evidence>
<name>A0A080M2T6_9PROT</name>
<accession>A0A080M2T6</accession>